<feature type="compositionally biased region" description="Basic and acidic residues" evidence="1">
    <location>
        <begin position="41"/>
        <end position="50"/>
    </location>
</feature>
<feature type="region of interest" description="Disordered" evidence="1">
    <location>
        <begin position="22"/>
        <end position="50"/>
    </location>
</feature>
<dbReference type="Proteomes" id="UP000639396">
    <property type="component" value="Unassembled WGS sequence"/>
</dbReference>
<name>A0A927C688_9BACL</name>
<keyword evidence="3" id="KW-1185">Reference proteome</keyword>
<sequence length="50" mass="5747">MDKIRTRLDGPNEDAVKALKEMLGLRPDQSFDDLPDEELDTKEKSDKNTQ</sequence>
<evidence type="ECO:0000256" key="1">
    <source>
        <dbReference type="SAM" id="MobiDB-lite"/>
    </source>
</evidence>
<protein>
    <submittedName>
        <fullName evidence="2">Uncharacterized protein</fullName>
    </submittedName>
</protein>
<gene>
    <name evidence="2" type="ORF">IDH45_06335</name>
</gene>
<proteinExistence type="predicted"/>
<comment type="caution">
    <text evidence="2">The sequence shown here is derived from an EMBL/GenBank/DDBJ whole genome shotgun (WGS) entry which is preliminary data.</text>
</comment>
<dbReference type="AlphaFoldDB" id="A0A927C688"/>
<feature type="compositionally biased region" description="Acidic residues" evidence="1">
    <location>
        <begin position="30"/>
        <end position="40"/>
    </location>
</feature>
<reference evidence="2" key="1">
    <citation type="submission" date="2020-09" db="EMBL/GenBank/DDBJ databases">
        <title>A novel bacterium of genus Paenibacillus, isolated from South China Sea.</title>
        <authorList>
            <person name="Huang H."/>
            <person name="Mo K."/>
            <person name="Hu Y."/>
        </authorList>
    </citation>
    <scope>NUCLEOTIDE SEQUENCE</scope>
    <source>
        <strain evidence="2">IB182363</strain>
    </source>
</reference>
<evidence type="ECO:0000313" key="2">
    <source>
        <dbReference type="EMBL" id="MBD2861609.1"/>
    </source>
</evidence>
<dbReference type="EMBL" id="JACXJA010000006">
    <property type="protein sequence ID" value="MBD2861609.1"/>
    <property type="molecule type" value="Genomic_DNA"/>
</dbReference>
<organism evidence="2 3">
    <name type="scientific">Paenibacillus oceani</name>
    <dbReference type="NCBI Taxonomy" id="2772510"/>
    <lineage>
        <taxon>Bacteria</taxon>
        <taxon>Bacillati</taxon>
        <taxon>Bacillota</taxon>
        <taxon>Bacilli</taxon>
        <taxon>Bacillales</taxon>
        <taxon>Paenibacillaceae</taxon>
        <taxon>Paenibacillus</taxon>
    </lineage>
</organism>
<evidence type="ECO:0000313" key="3">
    <source>
        <dbReference type="Proteomes" id="UP000639396"/>
    </source>
</evidence>
<dbReference type="RefSeq" id="WP_190925754.1">
    <property type="nucleotide sequence ID" value="NZ_JACXJA010000006.1"/>
</dbReference>
<accession>A0A927C688</accession>